<comment type="caution">
    <text evidence="2">The sequence shown here is derived from an EMBL/GenBank/DDBJ whole genome shotgun (WGS) entry which is preliminary data.</text>
</comment>
<accession>A0A8J2FRJ9</accession>
<keyword evidence="3" id="KW-1185">Reference proteome</keyword>
<reference evidence="2" key="1">
    <citation type="submission" date="2021-02" db="EMBL/GenBank/DDBJ databases">
        <authorList>
            <person name="Cremers G."/>
            <person name="Picone N."/>
        </authorList>
    </citation>
    <scope>NUCLEOTIDE SEQUENCE</scope>
    <source>
        <strain evidence="2">PQ17</strain>
    </source>
</reference>
<evidence type="ECO:0000313" key="3">
    <source>
        <dbReference type="Proteomes" id="UP000663859"/>
    </source>
</evidence>
<name>A0A8J2FRJ9_9BACT</name>
<feature type="compositionally biased region" description="Basic and acidic residues" evidence="1">
    <location>
        <begin position="13"/>
        <end position="27"/>
    </location>
</feature>
<dbReference type="AlphaFoldDB" id="A0A8J2FRJ9"/>
<protein>
    <submittedName>
        <fullName evidence="2">Uncharacterized protein</fullName>
    </submittedName>
</protein>
<dbReference type="EMBL" id="CAJNOB010000001">
    <property type="protein sequence ID" value="CAF0689178.1"/>
    <property type="molecule type" value="Genomic_DNA"/>
</dbReference>
<gene>
    <name evidence="2" type="ORF">MPNT_10136</name>
</gene>
<sequence>MRLIWALAKLHRGMEGRSKNASSRDARPAPSNRQSLRKREAGSAQAGKTGESRWVTSGSGEEFSLFSVRVWLRKARSFGEKDDTRQGLGVALEDLR</sequence>
<evidence type="ECO:0000256" key="1">
    <source>
        <dbReference type="SAM" id="MobiDB-lite"/>
    </source>
</evidence>
<evidence type="ECO:0000313" key="2">
    <source>
        <dbReference type="EMBL" id="CAF0689178.1"/>
    </source>
</evidence>
<organism evidence="2 3">
    <name type="scientific">Candidatus Methylacidithermus pantelleriae</name>
    <dbReference type="NCBI Taxonomy" id="2744239"/>
    <lineage>
        <taxon>Bacteria</taxon>
        <taxon>Pseudomonadati</taxon>
        <taxon>Verrucomicrobiota</taxon>
        <taxon>Methylacidiphilae</taxon>
        <taxon>Methylacidiphilales</taxon>
        <taxon>Methylacidiphilaceae</taxon>
        <taxon>Candidatus Methylacidithermus</taxon>
    </lineage>
</organism>
<proteinExistence type="predicted"/>
<dbReference type="Proteomes" id="UP000663859">
    <property type="component" value="Unassembled WGS sequence"/>
</dbReference>
<feature type="region of interest" description="Disordered" evidence="1">
    <location>
        <begin position="13"/>
        <end position="58"/>
    </location>
</feature>